<reference evidence="2" key="1">
    <citation type="submission" date="2022-11" db="UniProtKB">
        <authorList>
            <consortium name="WormBaseParasite"/>
        </authorList>
    </citation>
    <scope>IDENTIFICATION</scope>
</reference>
<accession>A0AC35FV33</accession>
<evidence type="ECO:0000313" key="2">
    <source>
        <dbReference type="WBParaSite" id="PS1159_v2.g21186.t1"/>
    </source>
</evidence>
<proteinExistence type="predicted"/>
<dbReference type="WBParaSite" id="PS1159_v2.g21186.t1">
    <property type="protein sequence ID" value="PS1159_v2.g21186.t1"/>
    <property type="gene ID" value="PS1159_v2.g21186"/>
</dbReference>
<dbReference type="Proteomes" id="UP000887580">
    <property type="component" value="Unplaced"/>
</dbReference>
<sequence>MPILDIAINDAHNKYLLPWIPNHKNWLQIREVPVFECDDQKRAAHAALEALAWTNGSGLDVTFGPACDYVLASISRILSFYRVPMFTNAGFSEYFESKDDALLTRVGPLQNHITMMVSKLANRFNWKKPQLMYEKSFWESELHEAGFCKLLMNGMYVWSIEKKWDLQVSPRILPSYWDYKNPRQFFREFLIDNVGVNHGGWFNAFVFVIEW</sequence>
<organism evidence="1 2">
    <name type="scientific">Panagrolaimus sp. PS1159</name>
    <dbReference type="NCBI Taxonomy" id="55785"/>
    <lineage>
        <taxon>Eukaryota</taxon>
        <taxon>Metazoa</taxon>
        <taxon>Ecdysozoa</taxon>
        <taxon>Nematoda</taxon>
        <taxon>Chromadorea</taxon>
        <taxon>Rhabditida</taxon>
        <taxon>Tylenchina</taxon>
        <taxon>Panagrolaimomorpha</taxon>
        <taxon>Panagrolaimoidea</taxon>
        <taxon>Panagrolaimidae</taxon>
        <taxon>Panagrolaimus</taxon>
    </lineage>
</organism>
<evidence type="ECO:0000313" key="1">
    <source>
        <dbReference type="Proteomes" id="UP000887580"/>
    </source>
</evidence>
<protein>
    <submittedName>
        <fullName evidence="2">Receptor ligand binding region domain-containing protein</fullName>
    </submittedName>
</protein>
<name>A0AC35FV33_9BILA</name>